<dbReference type="CDD" id="cd00299">
    <property type="entry name" value="GST_C_family"/>
    <property type="match status" value="1"/>
</dbReference>
<accession>A0A1C3Y049</accession>
<name>A0A1C3Y049_9HYPH</name>
<feature type="domain" description="GST C-terminal" evidence="5">
    <location>
        <begin position="90"/>
        <end position="212"/>
    </location>
</feature>
<evidence type="ECO:0000313" key="6">
    <source>
        <dbReference type="EMBL" id="SCB57850.1"/>
    </source>
</evidence>
<dbReference type="SUPFAM" id="SSF52833">
    <property type="entry name" value="Thioredoxin-like"/>
    <property type="match status" value="1"/>
</dbReference>
<dbReference type="EC" id="2.5.1.18" evidence="1"/>
<dbReference type="EMBL" id="FMAJ01000003">
    <property type="protein sequence ID" value="SCB57850.1"/>
    <property type="molecule type" value="Genomic_DNA"/>
</dbReference>
<dbReference type="InterPro" id="IPR036249">
    <property type="entry name" value="Thioredoxin-like_sf"/>
</dbReference>
<evidence type="ECO:0000256" key="3">
    <source>
        <dbReference type="ARBA" id="ARBA00047960"/>
    </source>
</evidence>
<evidence type="ECO:0000313" key="7">
    <source>
        <dbReference type="Proteomes" id="UP000198723"/>
    </source>
</evidence>
<dbReference type="SFLD" id="SFLDG00358">
    <property type="entry name" value="Main_(cytGST)"/>
    <property type="match status" value="1"/>
</dbReference>
<dbReference type="Gene3D" id="3.40.30.10">
    <property type="entry name" value="Glutaredoxin"/>
    <property type="match status" value="1"/>
</dbReference>
<evidence type="ECO:0000259" key="4">
    <source>
        <dbReference type="PROSITE" id="PS50404"/>
    </source>
</evidence>
<dbReference type="Pfam" id="PF13410">
    <property type="entry name" value="GST_C_2"/>
    <property type="match status" value="1"/>
</dbReference>
<evidence type="ECO:0000256" key="2">
    <source>
        <dbReference type="ARBA" id="ARBA00022679"/>
    </source>
</evidence>
<feature type="domain" description="GST N-terminal" evidence="4">
    <location>
        <begin position="2"/>
        <end position="85"/>
    </location>
</feature>
<dbReference type="InterPro" id="IPR050983">
    <property type="entry name" value="GST_Omega/HSP26"/>
</dbReference>
<dbReference type="SFLD" id="SFLDS00019">
    <property type="entry name" value="Glutathione_Transferase_(cytos"/>
    <property type="match status" value="1"/>
</dbReference>
<dbReference type="InterPro" id="IPR036282">
    <property type="entry name" value="Glutathione-S-Trfase_C_sf"/>
</dbReference>
<reference evidence="6 7" key="1">
    <citation type="submission" date="2016-08" db="EMBL/GenBank/DDBJ databases">
        <authorList>
            <person name="Seilhamer J.J."/>
        </authorList>
    </citation>
    <scope>NUCLEOTIDE SEQUENCE [LARGE SCALE GENOMIC DNA]</scope>
    <source>
        <strain evidence="6 7">HBR26</strain>
    </source>
</reference>
<evidence type="ECO:0000256" key="1">
    <source>
        <dbReference type="ARBA" id="ARBA00012452"/>
    </source>
</evidence>
<keyword evidence="2 6" id="KW-0808">Transferase</keyword>
<dbReference type="GO" id="GO:0004364">
    <property type="term" value="F:glutathione transferase activity"/>
    <property type="evidence" value="ECO:0007669"/>
    <property type="project" value="UniProtKB-EC"/>
</dbReference>
<dbReference type="GO" id="GO:0005737">
    <property type="term" value="C:cytoplasm"/>
    <property type="evidence" value="ECO:0007669"/>
    <property type="project" value="TreeGrafter"/>
</dbReference>
<dbReference type="InterPro" id="IPR045073">
    <property type="entry name" value="Omega/Tau-like"/>
</dbReference>
<dbReference type="PROSITE" id="PS50405">
    <property type="entry name" value="GST_CTER"/>
    <property type="match status" value="1"/>
</dbReference>
<protein>
    <recommendedName>
        <fullName evidence="1">glutathione transferase</fullName>
        <ecNumber evidence="1">2.5.1.18</ecNumber>
    </recommendedName>
</protein>
<dbReference type="SUPFAM" id="SSF47616">
    <property type="entry name" value="GST C-terminal domain-like"/>
    <property type="match status" value="1"/>
</dbReference>
<dbReference type="PROSITE" id="PS50404">
    <property type="entry name" value="GST_NTER"/>
    <property type="match status" value="1"/>
</dbReference>
<dbReference type="InterPro" id="IPR040079">
    <property type="entry name" value="Glutathione_S-Trfase"/>
</dbReference>
<dbReference type="InterPro" id="IPR010987">
    <property type="entry name" value="Glutathione-S-Trfase_C-like"/>
</dbReference>
<dbReference type="Pfam" id="PF13417">
    <property type="entry name" value="GST_N_3"/>
    <property type="match status" value="1"/>
</dbReference>
<dbReference type="InterPro" id="IPR004045">
    <property type="entry name" value="Glutathione_S-Trfase_N"/>
</dbReference>
<dbReference type="AlphaFoldDB" id="A0A1C3Y049"/>
<dbReference type="Proteomes" id="UP000198723">
    <property type="component" value="Unassembled WGS sequence"/>
</dbReference>
<dbReference type="PANTHER" id="PTHR43968:SF6">
    <property type="entry name" value="GLUTATHIONE S-TRANSFERASE OMEGA"/>
    <property type="match status" value="1"/>
</dbReference>
<organism evidence="6 7">
    <name type="scientific">Rhizobium aethiopicum</name>
    <dbReference type="NCBI Taxonomy" id="1138170"/>
    <lineage>
        <taxon>Bacteria</taxon>
        <taxon>Pseudomonadati</taxon>
        <taxon>Pseudomonadota</taxon>
        <taxon>Alphaproteobacteria</taxon>
        <taxon>Hyphomicrobiales</taxon>
        <taxon>Rhizobiaceae</taxon>
        <taxon>Rhizobium/Agrobacterium group</taxon>
        <taxon>Rhizobium</taxon>
    </lineage>
</organism>
<sequence length="227" mass="25478">MSRLTLISHHLCPYVQRAAIALLEKGVVFERVNIDLANKPDWFLQISPLGKVPLLRIEEEDGGEAVLFESSVICEYLEETQAGSALHPADPLTRARHRGWMEFGSSVLSDLWGYETATEVEQLEAKRKALTDKFTTLEGALADGPYFSGSSFSLVDAVFAPVFRYFDVFDRLGDSGIFDGLARVTRWRRALSERRSVQVAVGEDYPQRLMEFLDKHNSILLRLPAAA</sequence>
<comment type="catalytic activity">
    <reaction evidence="3">
        <text>RX + glutathione = an S-substituted glutathione + a halide anion + H(+)</text>
        <dbReference type="Rhea" id="RHEA:16437"/>
        <dbReference type="ChEBI" id="CHEBI:15378"/>
        <dbReference type="ChEBI" id="CHEBI:16042"/>
        <dbReference type="ChEBI" id="CHEBI:17792"/>
        <dbReference type="ChEBI" id="CHEBI:57925"/>
        <dbReference type="ChEBI" id="CHEBI:90779"/>
        <dbReference type="EC" id="2.5.1.18"/>
    </reaction>
</comment>
<proteinExistence type="predicted"/>
<dbReference type="SFLD" id="SFLDG01152">
    <property type="entry name" value="Main.3:_Omega-_and_Tau-like"/>
    <property type="match status" value="1"/>
</dbReference>
<evidence type="ECO:0000259" key="5">
    <source>
        <dbReference type="PROSITE" id="PS50405"/>
    </source>
</evidence>
<dbReference type="PANTHER" id="PTHR43968">
    <property type="match status" value="1"/>
</dbReference>
<gene>
    <name evidence="6" type="ORF">GA0061105_103307</name>
</gene>
<dbReference type="Gene3D" id="1.20.1050.10">
    <property type="match status" value="1"/>
</dbReference>
<dbReference type="RefSeq" id="WP_092749407.1">
    <property type="nucleotide sequence ID" value="NZ_FMAJ01000003.1"/>
</dbReference>
<dbReference type="STRING" id="1138170.GA0061105_103307"/>